<evidence type="ECO:0000256" key="1">
    <source>
        <dbReference type="SAM" id="MobiDB-lite"/>
    </source>
</evidence>
<dbReference type="RefSeq" id="XP_029711941.2">
    <property type="nucleotide sequence ID" value="XM_029856081.2"/>
</dbReference>
<organism evidence="3 4">
    <name type="scientific">Aedes albopictus</name>
    <name type="common">Asian tiger mosquito</name>
    <name type="synonym">Stegomyia albopicta</name>
    <dbReference type="NCBI Taxonomy" id="7160"/>
    <lineage>
        <taxon>Eukaryota</taxon>
        <taxon>Metazoa</taxon>
        <taxon>Ecdysozoa</taxon>
        <taxon>Arthropoda</taxon>
        <taxon>Hexapoda</taxon>
        <taxon>Insecta</taxon>
        <taxon>Pterygota</taxon>
        <taxon>Neoptera</taxon>
        <taxon>Endopterygota</taxon>
        <taxon>Diptera</taxon>
        <taxon>Nematocera</taxon>
        <taxon>Culicoidea</taxon>
        <taxon>Culicidae</taxon>
        <taxon>Culicinae</taxon>
        <taxon>Aedini</taxon>
        <taxon>Aedes</taxon>
        <taxon>Stegomyia</taxon>
    </lineage>
</organism>
<evidence type="ECO:0000313" key="4">
    <source>
        <dbReference type="Proteomes" id="UP000069940"/>
    </source>
</evidence>
<keyword evidence="4" id="KW-1185">Reference proteome</keyword>
<dbReference type="PANTHER" id="PTHR46599:SF3">
    <property type="entry name" value="PIGGYBAC TRANSPOSABLE ELEMENT-DERIVED PROTEIN 4"/>
    <property type="match status" value="1"/>
</dbReference>
<sequence length="194" mass="22139">MVDKFKETGRRVFFDNFFTSVPLCEDLLSIGFTSVGTLRANKREIPDEFLVYKKKKMDVQREVGSCLQAYHENIMLTSWIPKVGKNILLLSSDPDAMEKETDNIEKHDKHEHSSSEASTSQSKRNTRQTLKPSVKRTSMKAKDKILKEMKKPRVVLLYNQFKAGVDLTDRHTGDKPRLAKGMSFQETQISGVVG</sequence>
<protein>
    <recommendedName>
        <fullName evidence="2">PiggyBac transposable element-derived protein domain-containing protein</fullName>
    </recommendedName>
</protein>
<dbReference type="EnsemblMetazoa" id="AALFPA23_004892.R6088">
    <property type="protein sequence ID" value="AALFPA23_004892.P6088"/>
    <property type="gene ID" value="AALFPA23_004892"/>
</dbReference>
<feature type="compositionally biased region" description="Basic and acidic residues" evidence="1">
    <location>
        <begin position="102"/>
        <end position="114"/>
    </location>
</feature>
<feature type="region of interest" description="Disordered" evidence="1">
    <location>
        <begin position="102"/>
        <end position="139"/>
    </location>
</feature>
<dbReference type="PANTHER" id="PTHR46599">
    <property type="entry name" value="PIGGYBAC TRANSPOSABLE ELEMENT-DERIVED PROTEIN 4"/>
    <property type="match status" value="1"/>
</dbReference>
<dbReference type="Proteomes" id="UP000069940">
    <property type="component" value="Unassembled WGS sequence"/>
</dbReference>
<reference evidence="4" key="1">
    <citation type="journal article" date="2015" name="Proc. Natl. Acad. Sci. U.S.A.">
        <title>Genome sequence of the Asian Tiger mosquito, Aedes albopictus, reveals insights into its biology, genetics, and evolution.</title>
        <authorList>
            <person name="Chen X.G."/>
            <person name="Jiang X."/>
            <person name="Gu J."/>
            <person name="Xu M."/>
            <person name="Wu Y."/>
            <person name="Deng Y."/>
            <person name="Zhang C."/>
            <person name="Bonizzoni M."/>
            <person name="Dermauw W."/>
            <person name="Vontas J."/>
            <person name="Armbruster P."/>
            <person name="Huang X."/>
            <person name="Yang Y."/>
            <person name="Zhang H."/>
            <person name="He W."/>
            <person name="Peng H."/>
            <person name="Liu Y."/>
            <person name="Wu K."/>
            <person name="Chen J."/>
            <person name="Lirakis M."/>
            <person name="Topalis P."/>
            <person name="Van Leeuwen T."/>
            <person name="Hall A.B."/>
            <person name="Jiang X."/>
            <person name="Thorpe C."/>
            <person name="Mueller R.L."/>
            <person name="Sun C."/>
            <person name="Waterhouse R.M."/>
            <person name="Yan G."/>
            <person name="Tu Z.J."/>
            <person name="Fang X."/>
            <person name="James A.A."/>
        </authorList>
    </citation>
    <scope>NUCLEOTIDE SEQUENCE [LARGE SCALE GENOMIC DNA]</scope>
    <source>
        <strain evidence="4">Foshan</strain>
    </source>
</reference>
<feature type="domain" description="PiggyBac transposable element-derived protein" evidence="2">
    <location>
        <begin position="1"/>
        <end position="172"/>
    </location>
</feature>
<dbReference type="Pfam" id="PF13843">
    <property type="entry name" value="DDE_Tnp_1_7"/>
    <property type="match status" value="1"/>
</dbReference>
<evidence type="ECO:0000259" key="2">
    <source>
        <dbReference type="Pfam" id="PF13843"/>
    </source>
</evidence>
<reference evidence="3" key="2">
    <citation type="submission" date="2025-05" db="UniProtKB">
        <authorList>
            <consortium name="EnsemblMetazoa"/>
        </authorList>
    </citation>
    <scope>IDENTIFICATION</scope>
    <source>
        <strain evidence="3">Foshan</strain>
    </source>
</reference>
<name>A0ABM1Y1R5_AEDAL</name>
<evidence type="ECO:0000313" key="3">
    <source>
        <dbReference type="EnsemblMetazoa" id="AALFPA23_004892.P6088"/>
    </source>
</evidence>
<accession>A0ABM1Y1R5</accession>
<dbReference type="InterPro" id="IPR029526">
    <property type="entry name" value="PGBD"/>
</dbReference>
<proteinExistence type="predicted"/>
<dbReference type="GeneID" id="115256899"/>